<keyword evidence="4 5" id="KW-0472">Membrane</keyword>
<name>A0A545TU19_9PROT</name>
<evidence type="ECO:0000313" key="8">
    <source>
        <dbReference type="EMBL" id="TQV80708.1"/>
    </source>
</evidence>
<dbReference type="CDD" id="cd00038">
    <property type="entry name" value="CAP_ED"/>
    <property type="match status" value="1"/>
</dbReference>
<gene>
    <name evidence="8" type="ORF">FKG95_11160</name>
</gene>
<feature type="transmembrane region" description="Helical" evidence="5">
    <location>
        <begin position="31"/>
        <end position="51"/>
    </location>
</feature>
<comment type="subcellular location">
    <subcellularLocation>
        <location evidence="1">Membrane</location>
        <topology evidence="1">Multi-pass membrane protein</topology>
    </subcellularLocation>
</comment>
<dbReference type="InterPro" id="IPR036513">
    <property type="entry name" value="STAS_dom_sf"/>
</dbReference>
<dbReference type="RefSeq" id="WP_142896422.1">
    <property type="nucleotide sequence ID" value="NZ_ML660054.1"/>
</dbReference>
<evidence type="ECO:0000256" key="3">
    <source>
        <dbReference type="ARBA" id="ARBA00022989"/>
    </source>
</evidence>
<keyword evidence="9" id="KW-1185">Reference proteome</keyword>
<feature type="transmembrane region" description="Helical" evidence="5">
    <location>
        <begin position="124"/>
        <end position="146"/>
    </location>
</feature>
<evidence type="ECO:0000256" key="2">
    <source>
        <dbReference type="ARBA" id="ARBA00022692"/>
    </source>
</evidence>
<feature type="transmembrane region" description="Helical" evidence="5">
    <location>
        <begin position="325"/>
        <end position="346"/>
    </location>
</feature>
<dbReference type="GO" id="GO:0016020">
    <property type="term" value="C:membrane"/>
    <property type="evidence" value="ECO:0007669"/>
    <property type="project" value="UniProtKB-SubCell"/>
</dbReference>
<sequence length="748" mass="80375">MASVNRQQGLREGSVEQLLRATILGYSLRQIAAALAAGLICGLLAVIFAISDAALLFSGDLSHHVTIGIGICLFSTIVLAAVVALGSSYPGMLALSQEVTIVTLAVIAASMHTAMEGIRSEEEITLTIVVAIGLATSVTGLCLFTLGIFRLGRFVRFIPYPVIGGFLAGMGWLIVHGALGVIIGETLTPDNVSSMFDQASVAKWAPAALFAGLLWVFTRGDGGAVVLPIALGVALLLFHGVAWLLGQSQAELQAGAWLFQTSHQDRLWPPLPDVPLSQIDWPVIWAEAPKVATMVVVTAISVLLASSGVELTVRRDVELNRELRAAGVGNFFAGLGGGAAGFQGLGLSLLGHKLDAPYRLVGLIAAVVCAAMLFFGTALLAYMPIPLFGGLLLWIGFSLLHEWLVGSFSKMPWREYLIILVILLVVGTAGFLEGVMAGLIFAVVLFVLDYSRVEIIRYAVTGENLRSSADRTTDDRQFLMARGQEVLVLRLQGFVFFGTAHKLQAFVRERMFDKAQPKLRFLVLDCGGLTGLDSSAVRSFIKIAQLTDGAGTILLPTNLDESVSQMLAAGGFGPQSGLSIRTFRDVDQALAWSEDCLLEEKQLALTRREDDGIEDLLAEAIGDPQVSLSLLSYLEKRECVPRDIIIHQGAEPKALYFIERGRVNLLLKTPDGSSICLRTFSAGVVVGELAFYLKQPHSASLVTEGDAILWRLSRGALAKMGHEAPATSAAFHRYLVRILAERLSLRTR</sequence>
<dbReference type="Pfam" id="PF00916">
    <property type="entry name" value="Sulfate_transp"/>
    <property type="match status" value="1"/>
</dbReference>
<protein>
    <submittedName>
        <fullName evidence="8">Cyclic nucleotide-binding domain-containing protein</fullName>
    </submittedName>
</protein>
<dbReference type="InterPro" id="IPR000595">
    <property type="entry name" value="cNMP-bd_dom"/>
</dbReference>
<dbReference type="AlphaFoldDB" id="A0A545TU19"/>
<keyword evidence="2 5" id="KW-0812">Transmembrane</keyword>
<evidence type="ECO:0000259" key="7">
    <source>
        <dbReference type="PROSITE" id="PS50801"/>
    </source>
</evidence>
<feature type="transmembrane region" description="Helical" evidence="5">
    <location>
        <begin position="358"/>
        <end position="380"/>
    </location>
</feature>
<dbReference type="InterPro" id="IPR011547">
    <property type="entry name" value="SLC26A/SulP_dom"/>
</dbReference>
<dbReference type="PROSITE" id="PS50042">
    <property type="entry name" value="CNMP_BINDING_3"/>
    <property type="match status" value="1"/>
</dbReference>
<feature type="transmembrane region" description="Helical" evidence="5">
    <location>
        <begin position="63"/>
        <end position="85"/>
    </location>
</feature>
<dbReference type="PANTHER" id="PTHR43310:SF2">
    <property type="entry name" value="SLC26A_SULP TRANSPORTER DOMAIN-CONTAINING PROTEIN"/>
    <property type="match status" value="1"/>
</dbReference>
<dbReference type="Proteomes" id="UP000315252">
    <property type="component" value="Unassembled WGS sequence"/>
</dbReference>
<feature type="transmembrane region" description="Helical" evidence="5">
    <location>
        <begin position="201"/>
        <end position="218"/>
    </location>
</feature>
<dbReference type="PROSITE" id="PS50801">
    <property type="entry name" value="STAS"/>
    <property type="match status" value="1"/>
</dbReference>
<dbReference type="InterPro" id="IPR018490">
    <property type="entry name" value="cNMP-bd_dom_sf"/>
</dbReference>
<dbReference type="InterPro" id="IPR014710">
    <property type="entry name" value="RmlC-like_jellyroll"/>
</dbReference>
<dbReference type="OrthoDB" id="9771198at2"/>
<dbReference type="PANTHER" id="PTHR43310">
    <property type="entry name" value="SULFATE TRANSPORTER YBAR-RELATED"/>
    <property type="match status" value="1"/>
</dbReference>
<feature type="transmembrane region" description="Helical" evidence="5">
    <location>
        <begin position="387"/>
        <end position="404"/>
    </location>
</feature>
<accession>A0A545TU19</accession>
<feature type="transmembrane region" description="Helical" evidence="5">
    <location>
        <begin position="291"/>
        <end position="313"/>
    </location>
</feature>
<evidence type="ECO:0000256" key="1">
    <source>
        <dbReference type="ARBA" id="ARBA00004141"/>
    </source>
</evidence>
<feature type="transmembrane region" description="Helical" evidence="5">
    <location>
        <begin position="92"/>
        <end position="112"/>
    </location>
</feature>
<comment type="caution">
    <text evidence="8">The sequence shown here is derived from an EMBL/GenBank/DDBJ whole genome shotgun (WGS) entry which is preliminary data.</text>
</comment>
<feature type="transmembrane region" description="Helical" evidence="5">
    <location>
        <begin position="416"/>
        <end position="448"/>
    </location>
</feature>
<dbReference type="SUPFAM" id="SSF52091">
    <property type="entry name" value="SpoIIaa-like"/>
    <property type="match status" value="1"/>
</dbReference>
<dbReference type="InterPro" id="IPR002645">
    <property type="entry name" value="STAS_dom"/>
</dbReference>
<dbReference type="EMBL" id="VHSH01000003">
    <property type="protein sequence ID" value="TQV80708.1"/>
    <property type="molecule type" value="Genomic_DNA"/>
</dbReference>
<dbReference type="Gene3D" id="3.30.750.24">
    <property type="entry name" value="STAS domain"/>
    <property type="match status" value="1"/>
</dbReference>
<organism evidence="8 9">
    <name type="scientific">Denitrobaculum tricleocarpae</name>
    <dbReference type="NCBI Taxonomy" id="2591009"/>
    <lineage>
        <taxon>Bacteria</taxon>
        <taxon>Pseudomonadati</taxon>
        <taxon>Pseudomonadota</taxon>
        <taxon>Alphaproteobacteria</taxon>
        <taxon>Rhodospirillales</taxon>
        <taxon>Rhodospirillaceae</taxon>
        <taxon>Denitrobaculum</taxon>
    </lineage>
</organism>
<evidence type="ECO:0000313" key="9">
    <source>
        <dbReference type="Proteomes" id="UP000315252"/>
    </source>
</evidence>
<dbReference type="CDD" id="cd07042">
    <property type="entry name" value="STAS_SulP_like_sulfate_transporter"/>
    <property type="match status" value="1"/>
</dbReference>
<dbReference type="InterPro" id="IPR052706">
    <property type="entry name" value="Membrane-Transporter-like"/>
</dbReference>
<dbReference type="SMART" id="SM00100">
    <property type="entry name" value="cNMP"/>
    <property type="match status" value="1"/>
</dbReference>
<dbReference type="Gene3D" id="2.60.120.10">
    <property type="entry name" value="Jelly Rolls"/>
    <property type="match status" value="1"/>
</dbReference>
<evidence type="ECO:0000259" key="6">
    <source>
        <dbReference type="PROSITE" id="PS50042"/>
    </source>
</evidence>
<evidence type="ECO:0000256" key="4">
    <source>
        <dbReference type="ARBA" id="ARBA00023136"/>
    </source>
</evidence>
<feature type="transmembrane region" description="Helical" evidence="5">
    <location>
        <begin position="225"/>
        <end position="245"/>
    </location>
</feature>
<dbReference type="SUPFAM" id="SSF51206">
    <property type="entry name" value="cAMP-binding domain-like"/>
    <property type="match status" value="1"/>
</dbReference>
<dbReference type="Pfam" id="PF00027">
    <property type="entry name" value="cNMP_binding"/>
    <property type="match status" value="1"/>
</dbReference>
<feature type="transmembrane region" description="Helical" evidence="5">
    <location>
        <begin position="158"/>
        <end position="181"/>
    </location>
</feature>
<feature type="domain" description="Cyclic nucleotide-binding" evidence="6">
    <location>
        <begin position="630"/>
        <end position="720"/>
    </location>
</feature>
<dbReference type="Pfam" id="PF01740">
    <property type="entry name" value="STAS"/>
    <property type="match status" value="1"/>
</dbReference>
<feature type="domain" description="STAS" evidence="7">
    <location>
        <begin position="486"/>
        <end position="593"/>
    </location>
</feature>
<proteinExistence type="predicted"/>
<reference evidence="8 9" key="1">
    <citation type="submission" date="2019-06" db="EMBL/GenBank/DDBJ databases">
        <title>Whole genome sequence for Rhodospirillaceae sp. R148.</title>
        <authorList>
            <person name="Wang G."/>
        </authorList>
    </citation>
    <scope>NUCLEOTIDE SEQUENCE [LARGE SCALE GENOMIC DNA]</scope>
    <source>
        <strain evidence="8 9">R148</strain>
    </source>
</reference>
<evidence type="ECO:0000256" key="5">
    <source>
        <dbReference type="SAM" id="Phobius"/>
    </source>
</evidence>
<keyword evidence="3 5" id="KW-1133">Transmembrane helix</keyword>